<sequence>MAPAPKVDRYTGEKSREIPYVYTDQKRIGTYFQWHG</sequence>
<evidence type="ECO:0000313" key="1">
    <source>
        <dbReference type="EMBL" id="EFU41779.1"/>
    </source>
</evidence>
<comment type="caution">
    <text evidence="1">The sequence shown here is derived from an EMBL/GenBank/DDBJ whole genome shotgun (WGS) entry which is preliminary data.</text>
</comment>
<evidence type="ECO:0000313" key="2">
    <source>
        <dbReference type="Proteomes" id="UP000003094"/>
    </source>
</evidence>
<organism evidence="1 2">
    <name type="scientific">Paenibacillus vortex V453</name>
    <dbReference type="NCBI Taxonomy" id="715225"/>
    <lineage>
        <taxon>Bacteria</taxon>
        <taxon>Bacillati</taxon>
        <taxon>Bacillota</taxon>
        <taxon>Bacilli</taxon>
        <taxon>Bacillales</taxon>
        <taxon>Paenibacillaceae</taxon>
        <taxon>Paenibacillus</taxon>
    </lineage>
</organism>
<keyword evidence="2" id="KW-1185">Reference proteome</keyword>
<gene>
    <name evidence="1" type="ORF">PVOR_12655</name>
</gene>
<reference evidence="1 2" key="1">
    <citation type="journal article" date="2010" name="BMC Genomics">
        <title>Genome sequence of the pattern forming Paenibacillus vortex bacterium reveals potential for thriving in complex environments.</title>
        <authorList>
            <person name="Sirota-Madi A."/>
            <person name="Olender T."/>
            <person name="Helman Y."/>
            <person name="Ingham C."/>
            <person name="Brainis I."/>
            <person name="Roth D."/>
            <person name="Hagi E."/>
            <person name="Brodsky L."/>
            <person name="Leshkowitz D."/>
            <person name="Galatenko V."/>
            <person name="Nikolaev V."/>
            <person name="Mugasimangalam R.C."/>
            <person name="Bransburg-Zabary S."/>
            <person name="Gutnick D.L."/>
            <person name="Lancet D."/>
            <person name="Ben-Jacob E."/>
        </authorList>
    </citation>
    <scope>NUCLEOTIDE SEQUENCE [LARGE SCALE GENOMIC DNA]</scope>
    <source>
        <strain evidence="1 2">V453</strain>
    </source>
</reference>
<dbReference type="EMBL" id="ADHJ01000018">
    <property type="protein sequence ID" value="EFU41779.1"/>
    <property type="molecule type" value="Genomic_DNA"/>
</dbReference>
<proteinExistence type="predicted"/>
<dbReference type="AlphaFoldDB" id="A0A2R9SWM0"/>
<accession>A0A2R9SWM0</accession>
<name>A0A2R9SWM0_9BACL</name>
<protein>
    <submittedName>
        <fullName evidence="1">Uncharacterized protein</fullName>
    </submittedName>
</protein>
<dbReference type="KEGG" id="pvo:PVOR_12655"/>
<dbReference type="Proteomes" id="UP000003094">
    <property type="component" value="Unassembled WGS sequence"/>
</dbReference>